<accession>A0A4S3JDS7</accession>
<gene>
    <name evidence="1" type="ORF">EYZ11_007297</name>
</gene>
<dbReference type="AlphaFoldDB" id="A0A4S3JDS7"/>
<comment type="caution">
    <text evidence="1">The sequence shown here is derived from an EMBL/GenBank/DDBJ whole genome shotgun (WGS) entry which is preliminary data.</text>
</comment>
<dbReference type="Proteomes" id="UP000308092">
    <property type="component" value="Unassembled WGS sequence"/>
</dbReference>
<organism evidence="1 2">
    <name type="scientific">Aspergillus tanneri</name>
    <dbReference type="NCBI Taxonomy" id="1220188"/>
    <lineage>
        <taxon>Eukaryota</taxon>
        <taxon>Fungi</taxon>
        <taxon>Dikarya</taxon>
        <taxon>Ascomycota</taxon>
        <taxon>Pezizomycotina</taxon>
        <taxon>Eurotiomycetes</taxon>
        <taxon>Eurotiomycetidae</taxon>
        <taxon>Eurotiales</taxon>
        <taxon>Aspergillaceae</taxon>
        <taxon>Aspergillus</taxon>
        <taxon>Aspergillus subgen. Circumdati</taxon>
    </lineage>
</organism>
<proteinExistence type="predicted"/>
<evidence type="ECO:0000313" key="2">
    <source>
        <dbReference type="Proteomes" id="UP000308092"/>
    </source>
</evidence>
<name>A0A4S3JDS7_9EURO</name>
<protein>
    <submittedName>
        <fullName evidence="1">Uncharacterized protein</fullName>
    </submittedName>
</protein>
<dbReference type="VEuPathDB" id="FungiDB:EYZ11_007297"/>
<dbReference type="EMBL" id="SOSA01000278">
    <property type="protein sequence ID" value="THC93215.1"/>
    <property type="molecule type" value="Genomic_DNA"/>
</dbReference>
<evidence type="ECO:0000313" key="1">
    <source>
        <dbReference type="EMBL" id="THC93215.1"/>
    </source>
</evidence>
<keyword evidence="2" id="KW-1185">Reference proteome</keyword>
<reference evidence="1 2" key="1">
    <citation type="submission" date="2019-03" db="EMBL/GenBank/DDBJ databases">
        <title>The genome sequence of a newly discovered highly antifungal drug resistant Aspergillus species, Aspergillus tanneri NIH 1004.</title>
        <authorList>
            <person name="Mounaud S."/>
            <person name="Singh I."/>
            <person name="Joardar V."/>
            <person name="Pakala S."/>
            <person name="Pakala S."/>
            <person name="Venepally P."/>
            <person name="Hoover J."/>
            <person name="Nierman W."/>
            <person name="Chung J."/>
            <person name="Losada L."/>
        </authorList>
    </citation>
    <scope>NUCLEOTIDE SEQUENCE [LARGE SCALE GENOMIC DNA]</scope>
    <source>
        <strain evidence="1 2">NIH1004</strain>
    </source>
</reference>
<sequence>MQQVQYGAESLITYFPDFNASPGTYHSSGPDVLRQTQWDYTKRPKPVTFTRSTRT</sequence>